<dbReference type="GO" id="GO:0008270">
    <property type="term" value="F:zinc ion binding"/>
    <property type="evidence" value="ECO:0007669"/>
    <property type="project" value="UniProtKB-KW"/>
</dbReference>
<evidence type="ECO:0000259" key="7">
    <source>
        <dbReference type="Pfam" id="PF05699"/>
    </source>
</evidence>
<sequence length="609" mass="69546">MSKAHISEARTTSAMRNHLEAKHKNEYEELKKREHEKQDAAKINSLASSSRQCTKTDLKQMSLSDCVEKNKKWDNNNTKSLVLDNLIGEMIALEDLPFSFVECLGFVRLINQVCPSYNLKSRQYFTSFICEKLYGKVKDKILELIKSFEKLALTTDIWSDSCSGVSLISFTCHGITNNFERKMIILKAEVFNDGRHTGENIAAKLETMLSSWGIPKENVLCIVRDGGTNMKKGISLLSIKNIDCLSHQIQLVVKEGLKSQESIIAAINKCKKIATNFHHSNVAQDELVNLQEKLNQPKLKIIQECVTRWNSTFYMLERILKNKDSLCLYASTSNKISQLTSEEWILVEKLITLLQPFEEITRELSAANVSISSVIPLLATLEKVIDEYNASDECIRNTILVLKQEMRHRFSHLENDILFATATFIDPRYKTKFFKNPSTKDQVMKNILDSLGDEDLSLPSCSKPKRPKIRNQDNENLGSSTSLSEKSVTLKETMKMMMDSSESEEELDNDIPNPLEVLIKKNINEYVLDKRIENEEDPLLWWKVNSNKYGILSPVAREYLVTPPTSVPSERVFSGAGLLYTPHLNRLHGERASKLLFLKFNIPLLQFNY</sequence>
<comment type="caution">
    <text evidence="8">The sequence shown here is derived from an EMBL/GenBank/DDBJ whole genome shotgun (WGS) entry which is preliminary data.</text>
</comment>
<keyword evidence="2" id="KW-0479">Metal-binding</keyword>
<feature type="compositionally biased region" description="Polar residues" evidence="6">
    <location>
        <begin position="474"/>
        <end position="485"/>
    </location>
</feature>
<dbReference type="AlphaFoldDB" id="A0AAV1LS22"/>
<dbReference type="Proteomes" id="UP001314205">
    <property type="component" value="Unassembled WGS sequence"/>
</dbReference>
<keyword evidence="5" id="KW-0539">Nucleus</keyword>
<dbReference type="InterPro" id="IPR012337">
    <property type="entry name" value="RNaseH-like_sf"/>
</dbReference>
<protein>
    <recommendedName>
        <fullName evidence="7">HAT C-terminal dimerisation domain-containing protein</fullName>
    </recommendedName>
</protein>
<evidence type="ECO:0000256" key="1">
    <source>
        <dbReference type="ARBA" id="ARBA00004123"/>
    </source>
</evidence>
<evidence type="ECO:0000256" key="2">
    <source>
        <dbReference type="ARBA" id="ARBA00022723"/>
    </source>
</evidence>
<organism evidence="8 9">
    <name type="scientific">Parnassius mnemosyne</name>
    <name type="common">clouded apollo</name>
    <dbReference type="NCBI Taxonomy" id="213953"/>
    <lineage>
        <taxon>Eukaryota</taxon>
        <taxon>Metazoa</taxon>
        <taxon>Ecdysozoa</taxon>
        <taxon>Arthropoda</taxon>
        <taxon>Hexapoda</taxon>
        <taxon>Insecta</taxon>
        <taxon>Pterygota</taxon>
        <taxon>Neoptera</taxon>
        <taxon>Endopterygota</taxon>
        <taxon>Lepidoptera</taxon>
        <taxon>Glossata</taxon>
        <taxon>Ditrysia</taxon>
        <taxon>Papilionoidea</taxon>
        <taxon>Papilionidae</taxon>
        <taxon>Parnassiinae</taxon>
        <taxon>Parnassini</taxon>
        <taxon>Parnassius</taxon>
        <taxon>Driopa</taxon>
    </lineage>
</organism>
<evidence type="ECO:0000256" key="5">
    <source>
        <dbReference type="ARBA" id="ARBA00023242"/>
    </source>
</evidence>
<accession>A0AAV1LS22</accession>
<dbReference type="SUPFAM" id="SSF53098">
    <property type="entry name" value="Ribonuclease H-like"/>
    <property type="match status" value="1"/>
</dbReference>
<dbReference type="Pfam" id="PF05699">
    <property type="entry name" value="Dimer_Tnp_hAT"/>
    <property type="match status" value="1"/>
</dbReference>
<evidence type="ECO:0000313" key="8">
    <source>
        <dbReference type="EMBL" id="CAK1598243.1"/>
    </source>
</evidence>
<evidence type="ECO:0000313" key="9">
    <source>
        <dbReference type="Proteomes" id="UP001314205"/>
    </source>
</evidence>
<feature type="region of interest" description="Disordered" evidence="6">
    <location>
        <begin position="458"/>
        <end position="485"/>
    </location>
</feature>
<name>A0AAV1LS22_9NEOP</name>
<gene>
    <name evidence="8" type="ORF">PARMNEM_LOCUS17262</name>
</gene>
<dbReference type="InterPro" id="IPR008906">
    <property type="entry name" value="HATC_C_dom"/>
</dbReference>
<dbReference type="PANTHER" id="PTHR46481:SF10">
    <property type="entry name" value="ZINC FINGER BED DOMAIN-CONTAINING PROTEIN 39"/>
    <property type="match status" value="1"/>
</dbReference>
<dbReference type="GO" id="GO:0005634">
    <property type="term" value="C:nucleus"/>
    <property type="evidence" value="ECO:0007669"/>
    <property type="project" value="UniProtKB-SubCell"/>
</dbReference>
<dbReference type="EMBL" id="CAVLGL010000101">
    <property type="protein sequence ID" value="CAK1598243.1"/>
    <property type="molecule type" value="Genomic_DNA"/>
</dbReference>
<keyword evidence="9" id="KW-1185">Reference proteome</keyword>
<dbReference type="GO" id="GO:0046983">
    <property type="term" value="F:protein dimerization activity"/>
    <property type="evidence" value="ECO:0007669"/>
    <property type="project" value="InterPro"/>
</dbReference>
<keyword evidence="3" id="KW-0863">Zinc-finger</keyword>
<feature type="domain" description="HAT C-terminal dimerisation" evidence="7">
    <location>
        <begin position="525"/>
        <end position="602"/>
    </location>
</feature>
<evidence type="ECO:0000256" key="4">
    <source>
        <dbReference type="ARBA" id="ARBA00022833"/>
    </source>
</evidence>
<evidence type="ECO:0000256" key="3">
    <source>
        <dbReference type="ARBA" id="ARBA00022771"/>
    </source>
</evidence>
<keyword evidence="4" id="KW-0862">Zinc</keyword>
<reference evidence="8 9" key="1">
    <citation type="submission" date="2023-11" db="EMBL/GenBank/DDBJ databases">
        <authorList>
            <person name="Hedman E."/>
            <person name="Englund M."/>
            <person name="Stromberg M."/>
            <person name="Nyberg Akerstrom W."/>
            <person name="Nylinder S."/>
            <person name="Jareborg N."/>
            <person name="Kallberg Y."/>
            <person name="Kronander E."/>
        </authorList>
    </citation>
    <scope>NUCLEOTIDE SEQUENCE [LARGE SCALE GENOMIC DNA]</scope>
</reference>
<dbReference type="PANTHER" id="PTHR46481">
    <property type="entry name" value="ZINC FINGER BED DOMAIN-CONTAINING PROTEIN 4"/>
    <property type="match status" value="1"/>
</dbReference>
<dbReference type="InterPro" id="IPR052035">
    <property type="entry name" value="ZnF_BED_domain_contain"/>
</dbReference>
<evidence type="ECO:0000256" key="6">
    <source>
        <dbReference type="SAM" id="MobiDB-lite"/>
    </source>
</evidence>
<comment type="subcellular location">
    <subcellularLocation>
        <location evidence="1">Nucleus</location>
    </subcellularLocation>
</comment>
<proteinExistence type="predicted"/>